<name>A0ABP8R312_9ACTN</name>
<dbReference type="RefSeq" id="WP_345474540.1">
    <property type="nucleotide sequence ID" value="NZ_BAABHF010000057.1"/>
</dbReference>
<feature type="transmembrane region" description="Helical" evidence="1">
    <location>
        <begin position="262"/>
        <end position="282"/>
    </location>
</feature>
<sequence>MTAPASPRAVAPAPGARRHPVADPGVRFRDLLAAEWIKFWSLRSTRWVLGLGLLLVLGGTLQKSLDAYNSWPTFRPMEKAHFDPLTTAFSGVTATLIMIGAGVMGALTIVGEYSTGLIRTTLTAVPARGRVVAAKATVMAAVMLVLGAALSLSTFAVSQAILSGRGVALSPGASGVPHVLVANGLLAPLSALVGMGVGALLRHTAGTVATCCAVLVIAPGFFKPTVHQWANDVYAWFPFYDWVNCLSQRHPRSAPALPTTTGSWIVFAVWPLVSAALAAIVVRRRDV</sequence>
<feature type="transmembrane region" description="Helical" evidence="1">
    <location>
        <begin position="176"/>
        <end position="197"/>
    </location>
</feature>
<feature type="transmembrane region" description="Helical" evidence="1">
    <location>
        <begin position="204"/>
        <end position="222"/>
    </location>
</feature>
<reference evidence="3" key="1">
    <citation type="journal article" date="2019" name="Int. J. Syst. Evol. Microbiol.">
        <title>The Global Catalogue of Microorganisms (GCM) 10K type strain sequencing project: providing services to taxonomists for standard genome sequencing and annotation.</title>
        <authorList>
            <consortium name="The Broad Institute Genomics Platform"/>
            <consortium name="The Broad Institute Genome Sequencing Center for Infectious Disease"/>
            <person name="Wu L."/>
            <person name="Ma J."/>
        </authorList>
    </citation>
    <scope>NUCLEOTIDE SEQUENCE [LARGE SCALE GENOMIC DNA]</scope>
    <source>
        <strain evidence="3">JCM 17933</strain>
    </source>
</reference>
<comment type="caution">
    <text evidence="2">The sequence shown here is derived from an EMBL/GenBank/DDBJ whole genome shotgun (WGS) entry which is preliminary data.</text>
</comment>
<dbReference type="Proteomes" id="UP001500503">
    <property type="component" value="Unassembled WGS sequence"/>
</dbReference>
<dbReference type="EMBL" id="BAABHF010000057">
    <property type="protein sequence ID" value="GAA4516974.1"/>
    <property type="molecule type" value="Genomic_DNA"/>
</dbReference>
<keyword evidence="3" id="KW-1185">Reference proteome</keyword>
<keyword evidence="1" id="KW-0472">Membrane</keyword>
<keyword evidence="1" id="KW-1133">Transmembrane helix</keyword>
<gene>
    <name evidence="2" type="ORF">GCM10023191_088670</name>
</gene>
<evidence type="ECO:0000313" key="2">
    <source>
        <dbReference type="EMBL" id="GAA4516974.1"/>
    </source>
</evidence>
<evidence type="ECO:0000313" key="3">
    <source>
        <dbReference type="Proteomes" id="UP001500503"/>
    </source>
</evidence>
<organism evidence="2 3">
    <name type="scientific">Actinoallomurus oryzae</name>
    <dbReference type="NCBI Taxonomy" id="502180"/>
    <lineage>
        <taxon>Bacteria</taxon>
        <taxon>Bacillati</taxon>
        <taxon>Actinomycetota</taxon>
        <taxon>Actinomycetes</taxon>
        <taxon>Streptosporangiales</taxon>
        <taxon>Thermomonosporaceae</taxon>
        <taxon>Actinoallomurus</taxon>
    </lineage>
</organism>
<keyword evidence="1" id="KW-0812">Transmembrane</keyword>
<proteinExistence type="predicted"/>
<dbReference type="Pfam" id="PF12679">
    <property type="entry name" value="ABC2_membrane_2"/>
    <property type="match status" value="1"/>
</dbReference>
<feature type="transmembrane region" description="Helical" evidence="1">
    <location>
        <begin position="85"/>
        <end position="111"/>
    </location>
</feature>
<feature type="transmembrane region" description="Helical" evidence="1">
    <location>
        <begin position="132"/>
        <end position="156"/>
    </location>
</feature>
<protein>
    <submittedName>
        <fullName evidence="2">ABC transporter permease subunit</fullName>
    </submittedName>
</protein>
<evidence type="ECO:0000256" key="1">
    <source>
        <dbReference type="SAM" id="Phobius"/>
    </source>
</evidence>
<accession>A0ABP8R312</accession>
<feature type="transmembrane region" description="Helical" evidence="1">
    <location>
        <begin position="47"/>
        <end position="65"/>
    </location>
</feature>